<reference evidence="2" key="2">
    <citation type="submission" date="2015-06" db="UniProtKB">
        <authorList>
            <consortium name="EnsemblPlants"/>
        </authorList>
    </citation>
    <scope>IDENTIFICATION</scope>
</reference>
<dbReference type="Proteomes" id="UP000008022">
    <property type="component" value="Unassembled WGS sequence"/>
</dbReference>
<evidence type="ECO:0000313" key="2">
    <source>
        <dbReference type="EnsemblPlants" id="ORUFI11G05380.1"/>
    </source>
</evidence>
<evidence type="ECO:0000256" key="1">
    <source>
        <dbReference type="SAM" id="Phobius"/>
    </source>
</evidence>
<feature type="transmembrane region" description="Helical" evidence="1">
    <location>
        <begin position="106"/>
        <end position="126"/>
    </location>
</feature>
<feature type="transmembrane region" description="Helical" evidence="1">
    <location>
        <begin position="157"/>
        <end position="178"/>
    </location>
</feature>
<feature type="transmembrane region" description="Helical" evidence="1">
    <location>
        <begin position="184"/>
        <end position="207"/>
    </location>
</feature>
<reference evidence="3" key="1">
    <citation type="submission" date="2013-06" db="EMBL/GenBank/DDBJ databases">
        <authorList>
            <person name="Zhao Q."/>
        </authorList>
    </citation>
    <scope>NUCLEOTIDE SEQUENCE</scope>
    <source>
        <strain evidence="3">cv. W1943</strain>
    </source>
</reference>
<feature type="transmembrane region" description="Helical" evidence="1">
    <location>
        <begin position="78"/>
        <end position="94"/>
    </location>
</feature>
<protein>
    <submittedName>
        <fullName evidence="2">Uncharacterized protein</fullName>
    </submittedName>
</protein>
<dbReference type="Gramene" id="ORUFI11G05380.1">
    <property type="protein sequence ID" value="ORUFI11G05380.1"/>
    <property type="gene ID" value="ORUFI11G05380"/>
</dbReference>
<keyword evidence="3" id="KW-1185">Reference proteome</keyword>
<keyword evidence="1" id="KW-0812">Transmembrane</keyword>
<keyword evidence="1" id="KW-1133">Transmembrane helix</keyword>
<accession>A0A0E0R563</accession>
<dbReference type="EnsemblPlants" id="ORUFI11G05380.1">
    <property type="protein sequence ID" value="ORUFI11G05380.1"/>
    <property type="gene ID" value="ORUFI11G05380"/>
</dbReference>
<keyword evidence="1" id="KW-0472">Membrane</keyword>
<dbReference type="HOGENOM" id="CLU_781641_0_0_1"/>
<proteinExistence type="predicted"/>
<name>A0A0E0R563_ORYRU</name>
<evidence type="ECO:0000313" key="3">
    <source>
        <dbReference type="Proteomes" id="UP000008022"/>
    </source>
</evidence>
<dbReference type="AlphaFoldDB" id="A0A0E0R563"/>
<sequence length="355" mass="39807">MPCDACGCACAHGGRGVVAPMEVDDDGDEQQSLAAPLLLDLEAAAAVGSKPPADDDDDHTTATTVVEKMAAVLPRIRLSWVFLFLLWVYLLNWVRRFTLTYTDGSIWLTTFAVMVSAIPLTELFYIHAMRIEEITEDDDDASYEEASYKHKQKMGRCILRGLLVLAWLFVIDFGRRVWGEVDELLPAIFIVSWLVITATQFLVMAGFPKPLQALQKKKNMSVLEAITNDAWIEDIRGGVTIQLLQEYICVWEVLHNAGEVIHEGAEDTILWRWSASGLYTAKSAYVMQFMGKTNNRIFRGKESTASALASKIIDELHLWEMAGAKGVKECRQEEFLRERLSCLLFCTVSLTSSII</sequence>
<organism evidence="2 3">
    <name type="scientific">Oryza rufipogon</name>
    <name type="common">Brownbeard rice</name>
    <name type="synonym">Asian wild rice</name>
    <dbReference type="NCBI Taxonomy" id="4529"/>
    <lineage>
        <taxon>Eukaryota</taxon>
        <taxon>Viridiplantae</taxon>
        <taxon>Streptophyta</taxon>
        <taxon>Embryophyta</taxon>
        <taxon>Tracheophyta</taxon>
        <taxon>Spermatophyta</taxon>
        <taxon>Magnoliopsida</taxon>
        <taxon>Liliopsida</taxon>
        <taxon>Poales</taxon>
        <taxon>Poaceae</taxon>
        <taxon>BOP clade</taxon>
        <taxon>Oryzoideae</taxon>
        <taxon>Oryzeae</taxon>
        <taxon>Oryzinae</taxon>
        <taxon>Oryza</taxon>
    </lineage>
</organism>